<reference evidence="4 5" key="1">
    <citation type="submission" date="2023-07" db="EMBL/GenBank/DDBJ databases">
        <title>Nocardioides sp. nov WY-20 isolated from soil.</title>
        <authorList>
            <person name="Liu B."/>
            <person name="Wan Y."/>
        </authorList>
    </citation>
    <scope>NUCLEOTIDE SEQUENCE [LARGE SCALE GENOMIC DNA]</scope>
    <source>
        <strain evidence="4 5">WY-20</strain>
    </source>
</reference>
<dbReference type="Pfam" id="PF00440">
    <property type="entry name" value="TetR_N"/>
    <property type="match status" value="1"/>
</dbReference>
<dbReference type="PANTHER" id="PTHR30055">
    <property type="entry name" value="HTH-TYPE TRANSCRIPTIONAL REGULATOR RUTR"/>
    <property type="match status" value="1"/>
</dbReference>
<keyword evidence="1 2" id="KW-0238">DNA-binding</keyword>
<dbReference type="SUPFAM" id="SSF48498">
    <property type="entry name" value="Tetracyclin repressor-like, C-terminal domain"/>
    <property type="match status" value="1"/>
</dbReference>
<accession>A0ABT9B3R5</accession>
<gene>
    <name evidence="4" type="ORF">Q5722_13865</name>
</gene>
<evidence type="ECO:0000256" key="1">
    <source>
        <dbReference type="ARBA" id="ARBA00023125"/>
    </source>
</evidence>
<evidence type="ECO:0000313" key="4">
    <source>
        <dbReference type="EMBL" id="MDO7869454.1"/>
    </source>
</evidence>
<feature type="DNA-binding region" description="H-T-H motif" evidence="2">
    <location>
        <begin position="33"/>
        <end position="52"/>
    </location>
</feature>
<name>A0ABT9B3R5_9ACTN</name>
<protein>
    <submittedName>
        <fullName evidence="4">TetR/AcrR family transcriptional regulator</fullName>
    </submittedName>
</protein>
<dbReference type="InterPro" id="IPR001647">
    <property type="entry name" value="HTH_TetR"/>
</dbReference>
<evidence type="ECO:0000313" key="5">
    <source>
        <dbReference type="Proteomes" id="UP001233314"/>
    </source>
</evidence>
<sequence length="200" mass="22218">MPKGPTKRRPETRAKLLAAAGELFARQGVGATSIGEICRQAGYTTGAFYSNFESKDELFFTLFDAHAAEAIETIRQRLEALDVESLTVEELIAPFAHIRPEERDWFLISSEFTLFAIRNSDAARKVAEHDARARAMLTPVVTRLLAAAGVTSPAGVDHFCRYLIALREGGLAQSLVEPENLDHGELERTYLPRLLRGFEK</sequence>
<dbReference type="Gene3D" id="1.10.357.10">
    <property type="entry name" value="Tetracycline Repressor, domain 2"/>
    <property type="match status" value="1"/>
</dbReference>
<dbReference type="Proteomes" id="UP001233314">
    <property type="component" value="Unassembled WGS sequence"/>
</dbReference>
<organism evidence="4 5">
    <name type="scientific">Nocardioides jiangxiensis</name>
    <dbReference type="NCBI Taxonomy" id="3064524"/>
    <lineage>
        <taxon>Bacteria</taxon>
        <taxon>Bacillati</taxon>
        <taxon>Actinomycetota</taxon>
        <taxon>Actinomycetes</taxon>
        <taxon>Propionibacteriales</taxon>
        <taxon>Nocardioidaceae</taxon>
        <taxon>Nocardioides</taxon>
    </lineage>
</organism>
<dbReference type="InterPro" id="IPR050109">
    <property type="entry name" value="HTH-type_TetR-like_transc_reg"/>
</dbReference>
<comment type="caution">
    <text evidence="4">The sequence shown here is derived from an EMBL/GenBank/DDBJ whole genome shotgun (WGS) entry which is preliminary data.</text>
</comment>
<keyword evidence="5" id="KW-1185">Reference proteome</keyword>
<evidence type="ECO:0000259" key="3">
    <source>
        <dbReference type="PROSITE" id="PS50977"/>
    </source>
</evidence>
<dbReference type="SUPFAM" id="SSF46689">
    <property type="entry name" value="Homeodomain-like"/>
    <property type="match status" value="1"/>
</dbReference>
<feature type="domain" description="HTH tetR-type" evidence="3">
    <location>
        <begin position="10"/>
        <end position="70"/>
    </location>
</feature>
<dbReference type="InterPro" id="IPR009057">
    <property type="entry name" value="Homeodomain-like_sf"/>
</dbReference>
<proteinExistence type="predicted"/>
<dbReference type="RefSeq" id="WP_305028849.1">
    <property type="nucleotide sequence ID" value="NZ_JAUQTA010000002.1"/>
</dbReference>
<dbReference type="PRINTS" id="PR00455">
    <property type="entry name" value="HTHTETR"/>
</dbReference>
<dbReference type="EMBL" id="JAUQTA010000002">
    <property type="protein sequence ID" value="MDO7869454.1"/>
    <property type="molecule type" value="Genomic_DNA"/>
</dbReference>
<evidence type="ECO:0000256" key="2">
    <source>
        <dbReference type="PROSITE-ProRule" id="PRU00335"/>
    </source>
</evidence>
<dbReference type="PROSITE" id="PS50977">
    <property type="entry name" value="HTH_TETR_2"/>
    <property type="match status" value="1"/>
</dbReference>
<dbReference type="InterPro" id="IPR036271">
    <property type="entry name" value="Tet_transcr_reg_TetR-rel_C_sf"/>
</dbReference>
<dbReference type="PANTHER" id="PTHR30055:SF241">
    <property type="entry name" value="TRANSCRIPTIONAL REGULATORY PROTEIN"/>
    <property type="match status" value="1"/>
</dbReference>